<name>F0Y9U1_AURAN</name>
<dbReference type="eggNOG" id="ENOG502SUXI">
    <property type="taxonomic scope" value="Eukaryota"/>
</dbReference>
<dbReference type="Gene3D" id="2.60.420.10">
    <property type="entry name" value="Maltose phosphorylase, domain 3"/>
    <property type="match status" value="1"/>
</dbReference>
<proteinExistence type="predicted"/>
<evidence type="ECO:0000313" key="5">
    <source>
        <dbReference type="EMBL" id="EGB07820.1"/>
    </source>
</evidence>
<reference evidence="5 6" key="1">
    <citation type="journal article" date="2011" name="Proc. Natl. Acad. Sci. U.S.A.">
        <title>Niche of harmful alga Aureococcus anophagefferens revealed through ecogenomics.</title>
        <authorList>
            <person name="Gobler C.J."/>
            <person name="Berry D.L."/>
            <person name="Dyhrman S.T."/>
            <person name="Wilhelm S.W."/>
            <person name="Salamov A."/>
            <person name="Lobanov A.V."/>
            <person name="Zhang Y."/>
            <person name="Collier J.L."/>
            <person name="Wurch L.L."/>
            <person name="Kustka A.B."/>
            <person name="Dill B.D."/>
            <person name="Shah M."/>
            <person name="VerBerkmoes N.C."/>
            <person name="Kuo A."/>
            <person name="Terry A."/>
            <person name="Pangilinan J."/>
            <person name="Lindquist E.A."/>
            <person name="Lucas S."/>
            <person name="Paulsen I.T."/>
            <person name="Hattenrath-Lehmann T.K."/>
            <person name="Talmage S.C."/>
            <person name="Walker E.A."/>
            <person name="Koch F."/>
            <person name="Burson A.M."/>
            <person name="Marcoval M.A."/>
            <person name="Tang Y.Z."/>
            <person name="Lecleir G.R."/>
            <person name="Coyne K.J."/>
            <person name="Berg G.M."/>
            <person name="Bertrand E.M."/>
            <person name="Saito M.A."/>
            <person name="Gladyshev V.N."/>
            <person name="Grigoriev I.V."/>
        </authorList>
    </citation>
    <scope>NUCLEOTIDE SEQUENCE [LARGE SCALE GENOMIC DNA]</scope>
    <source>
        <strain evidence="6">CCMP 1984</strain>
    </source>
</reference>
<dbReference type="OrthoDB" id="10685884at2759"/>
<evidence type="ECO:0000259" key="4">
    <source>
        <dbReference type="Pfam" id="PF17390"/>
    </source>
</evidence>
<dbReference type="CDD" id="cd22823">
    <property type="entry name" value="Gal_Rha_Lectin"/>
    <property type="match status" value="1"/>
</dbReference>
<accession>F0Y9U1</accession>
<protein>
    <recommendedName>
        <fullName evidence="2">alpha-L-rhamnosidase</fullName>
        <ecNumber evidence="2">3.2.1.40</ecNumber>
    </recommendedName>
</protein>
<dbReference type="PANTHER" id="PTHR33307:SF6">
    <property type="entry name" value="ALPHA-RHAMNOSIDASE (EUROFUNG)-RELATED"/>
    <property type="match status" value="1"/>
</dbReference>
<organism evidence="6">
    <name type="scientific">Aureococcus anophagefferens</name>
    <name type="common">Harmful bloom alga</name>
    <dbReference type="NCBI Taxonomy" id="44056"/>
    <lineage>
        <taxon>Eukaryota</taxon>
        <taxon>Sar</taxon>
        <taxon>Stramenopiles</taxon>
        <taxon>Ochrophyta</taxon>
        <taxon>Pelagophyceae</taxon>
        <taxon>Pelagomonadales</taxon>
        <taxon>Pelagomonadaceae</taxon>
        <taxon>Aureococcus</taxon>
    </lineage>
</organism>
<dbReference type="InterPro" id="IPR035398">
    <property type="entry name" value="Bac_rhamnosid_C"/>
</dbReference>
<dbReference type="AlphaFoldDB" id="F0Y9U1"/>
<evidence type="ECO:0000256" key="2">
    <source>
        <dbReference type="ARBA" id="ARBA00012652"/>
    </source>
</evidence>
<feature type="region of interest" description="Disordered" evidence="3">
    <location>
        <begin position="1"/>
        <end position="21"/>
    </location>
</feature>
<dbReference type="InterPro" id="IPR016007">
    <property type="entry name" value="Alpha_rhamnosid"/>
</dbReference>
<dbReference type="GO" id="GO:0005975">
    <property type="term" value="P:carbohydrate metabolic process"/>
    <property type="evidence" value="ECO:0007669"/>
    <property type="project" value="InterPro"/>
</dbReference>
<dbReference type="PANTHER" id="PTHR33307">
    <property type="entry name" value="ALPHA-RHAMNOSIDASE (EUROFUNG)"/>
    <property type="match status" value="1"/>
</dbReference>
<dbReference type="RefSeq" id="XP_009037202.1">
    <property type="nucleotide sequence ID" value="XM_009038954.1"/>
</dbReference>
<dbReference type="InterPro" id="IPR008928">
    <property type="entry name" value="6-hairpin_glycosidase_sf"/>
</dbReference>
<keyword evidence="6" id="KW-1185">Reference proteome</keyword>
<dbReference type="Proteomes" id="UP000002729">
    <property type="component" value="Unassembled WGS sequence"/>
</dbReference>
<gene>
    <name evidence="5" type="ORF">AURANDRAFT_64339</name>
</gene>
<dbReference type="InParanoid" id="F0Y9U1"/>
<dbReference type="InterPro" id="IPR012341">
    <property type="entry name" value="6hp_glycosidase-like_sf"/>
</dbReference>
<dbReference type="EC" id="3.2.1.40" evidence="2"/>
<comment type="catalytic activity">
    <reaction evidence="1">
        <text>Hydrolysis of terminal non-reducing alpha-L-rhamnose residues in alpha-L-rhamnosides.</text>
        <dbReference type="EC" id="3.2.1.40"/>
    </reaction>
</comment>
<dbReference type="Gene3D" id="2.60.120.260">
    <property type="entry name" value="Galactose-binding domain-like"/>
    <property type="match status" value="1"/>
</dbReference>
<feature type="domain" description="Alpha-L-rhamnosidase C-terminal" evidence="4">
    <location>
        <begin position="565"/>
        <end position="625"/>
    </location>
</feature>
<sequence length="1140" mass="118961">MIPTQNANASGSPANSFETDATCTSTDAHSKIEALCVGRTSCDLGSDSRTFGSPSNACPASKWAAVAVRCAAAAPSYRYVVDLGAELQGGVLLRVPAHDRRRAADVVVRLGEARLPNGSVEFHMTTGNDYEERWAPYEDGSESVFDMGHEYREFRWAEVANSPAPLEKGDVGAWIVRYPLDAAASTFASASDRLDAVWALGKDTIVATALDVNTDSNTRQRDNCGIDAHVALTGQLATTADASLPLRSLGFLLRAGDGVRPSWVEDKLSAVWGLAAVLRADPASPTALALANRTYAALKNLTLLPAYYDASAHVVVKGNPSWLQKNFPNSTCEKCEPDLVDYPGQYLDGYDSPNNRSTSTNAHVLDAARDLATIARALAATDGSAKQAYLDDAEAHDAVADAIAATLSSEAFFDGTVFVDGDGSTHASIAAQYLAWGAGAPKNPSAAALRAFAAAVANKTFGRAEPAYSCMGAYWVLRALYGAALRDGDADYRAAARAAAEVARRVLVADETWQLMLAAGATATMEVWTVADKGNPTWSHPWCSAPATAVPAWLGGVAPAEGSPGRLLVRPQPGALASFELTAPTPSGAVAVALAQDAHVLNLTVTIPANATGARVCLPRAADATGDDAADALTLDGAAVDAPEFDGHVLCHPADLPPGTHALSRASARQPARSAMAAAWLLVVALAQRARCVPHPSTAGVDLYEAIGASRGAATEALLADHAAAVAATMPALEAAASDVVDEATAAFEAHDAALAAVDEALLVARRKRLEVNAELDAAAKALRAATLALNRSAEGGPLADALETYATAYNLTAKLVDDAVKGGTKLRLKKSDPKLNAKLEANVTRALLGVSLSPAANATLKRAFDAMRWDRSPKDRWDAVLTVDDFLDGGEPRLSRAAIAALGPIDWSQPLDPLRVERDAERKRLNAYFDYEGPGGISYAKFQAAVLRKVAHLDAGAVDGFVAAIAFADPAVKPGNVTADSARALLDLVNDTAVSIEDPERWTDRRSLLDVEGPPAAASLAESIRASCVQLEAVPPLLARAERLEDDAAELRLAAEAKLADADAAGLAADAALERARAPVAALEQRGRVLDAARETLGDPERRARYDAPCRPSRDAPGCCARALPSGGVELECAAPAAG</sequence>
<evidence type="ECO:0000313" key="6">
    <source>
        <dbReference type="Proteomes" id="UP000002729"/>
    </source>
</evidence>
<dbReference type="Gene3D" id="1.50.10.10">
    <property type="match status" value="1"/>
</dbReference>
<evidence type="ECO:0000256" key="1">
    <source>
        <dbReference type="ARBA" id="ARBA00001445"/>
    </source>
</evidence>
<dbReference type="Pfam" id="PF17390">
    <property type="entry name" value="Bac_rhamnosid_C"/>
    <property type="match status" value="1"/>
</dbReference>
<dbReference type="GO" id="GO:0030596">
    <property type="term" value="F:alpha-L-rhamnosidase activity"/>
    <property type="evidence" value="ECO:0007669"/>
    <property type="project" value="UniProtKB-EC"/>
</dbReference>
<evidence type="ECO:0000256" key="3">
    <source>
        <dbReference type="SAM" id="MobiDB-lite"/>
    </source>
</evidence>
<dbReference type="SUPFAM" id="SSF48208">
    <property type="entry name" value="Six-hairpin glycosidases"/>
    <property type="match status" value="1"/>
</dbReference>
<dbReference type="EMBL" id="GL833129">
    <property type="protein sequence ID" value="EGB07820.1"/>
    <property type="molecule type" value="Genomic_DNA"/>
</dbReference>
<dbReference type="KEGG" id="aaf:AURANDRAFT_64339"/>
<dbReference type="GeneID" id="20224782"/>